<sequence>MESWLAERAKEELEILQTKHPGSRFDYLKFELKALISESHDHCESFPSCNGEEAACTQASSNLKRKAVVAVDMRDVGSVRKRAWREDRVDMVIKRALACLDKIHQLKQNLISLSTENDLEEHLF</sequence>
<dbReference type="EMBL" id="CM037012">
    <property type="protein sequence ID" value="KAH7690292.1"/>
    <property type="molecule type" value="Genomic_DNA"/>
</dbReference>
<proteinExistence type="predicted"/>
<protein>
    <submittedName>
        <fullName evidence="1">Mur ligase central domain-containing protein</fullName>
    </submittedName>
</protein>
<evidence type="ECO:0000313" key="2">
    <source>
        <dbReference type="Proteomes" id="UP000827976"/>
    </source>
</evidence>
<organism evidence="1 2">
    <name type="scientific">Dioscorea alata</name>
    <name type="common">Purple yam</name>
    <dbReference type="NCBI Taxonomy" id="55571"/>
    <lineage>
        <taxon>Eukaryota</taxon>
        <taxon>Viridiplantae</taxon>
        <taxon>Streptophyta</taxon>
        <taxon>Embryophyta</taxon>
        <taxon>Tracheophyta</taxon>
        <taxon>Spermatophyta</taxon>
        <taxon>Magnoliopsida</taxon>
        <taxon>Liliopsida</taxon>
        <taxon>Dioscoreales</taxon>
        <taxon>Dioscoreaceae</taxon>
        <taxon>Dioscorea</taxon>
    </lineage>
</organism>
<comment type="caution">
    <text evidence="1">The sequence shown here is derived from an EMBL/GenBank/DDBJ whole genome shotgun (WGS) entry which is preliminary data.</text>
</comment>
<keyword evidence="1" id="KW-0436">Ligase</keyword>
<reference evidence="2" key="1">
    <citation type="journal article" date="2022" name="Nat. Commun.">
        <title>Chromosome evolution and the genetic basis of agronomically important traits in greater yam.</title>
        <authorList>
            <person name="Bredeson J.V."/>
            <person name="Lyons J.B."/>
            <person name="Oniyinde I.O."/>
            <person name="Okereke N.R."/>
            <person name="Kolade O."/>
            <person name="Nnabue I."/>
            <person name="Nwadili C.O."/>
            <person name="Hribova E."/>
            <person name="Parker M."/>
            <person name="Nwogha J."/>
            <person name="Shu S."/>
            <person name="Carlson J."/>
            <person name="Kariba R."/>
            <person name="Muthemba S."/>
            <person name="Knop K."/>
            <person name="Barton G.J."/>
            <person name="Sherwood A.V."/>
            <person name="Lopez-Montes A."/>
            <person name="Asiedu R."/>
            <person name="Jamnadass R."/>
            <person name="Muchugi A."/>
            <person name="Goodstein D."/>
            <person name="Egesi C.N."/>
            <person name="Featherston J."/>
            <person name="Asfaw A."/>
            <person name="Simpson G.G."/>
            <person name="Dolezel J."/>
            <person name="Hendre P.S."/>
            <person name="Van Deynze A."/>
            <person name="Kumar P.L."/>
            <person name="Obidiegwu J.E."/>
            <person name="Bhattacharjee R."/>
            <person name="Rokhsar D.S."/>
        </authorList>
    </citation>
    <scope>NUCLEOTIDE SEQUENCE [LARGE SCALE GENOMIC DNA]</scope>
    <source>
        <strain evidence="2">cv. TDa95/00328</strain>
    </source>
</reference>
<evidence type="ECO:0000313" key="1">
    <source>
        <dbReference type="EMBL" id="KAH7690292.1"/>
    </source>
</evidence>
<keyword evidence="2" id="KW-1185">Reference proteome</keyword>
<accession>A0ACB7WPG5</accession>
<name>A0ACB7WPG5_DIOAL</name>
<gene>
    <name evidence="1" type="ORF">IHE45_02G038100</name>
</gene>
<dbReference type="Proteomes" id="UP000827976">
    <property type="component" value="Chromosome 2"/>
</dbReference>